<keyword evidence="2" id="KW-1185">Reference proteome</keyword>
<dbReference type="STRING" id="100884.GCA_000269565_03742"/>
<dbReference type="GeneID" id="78231487"/>
<dbReference type="RefSeq" id="WP_008790331.1">
    <property type="nucleotide sequence ID" value="NZ_AKCB01000004.1"/>
</dbReference>
<evidence type="ECO:0000313" key="1">
    <source>
        <dbReference type="EMBL" id="EFW03558.1"/>
    </source>
</evidence>
<protein>
    <submittedName>
        <fullName evidence="1">Uncharacterized protein</fullName>
    </submittedName>
</protein>
<dbReference type="HOGENOM" id="CLU_1330067_0_0_9"/>
<accession>E7GEV7</accession>
<organism evidence="1 2">
    <name type="scientific">Coprobacillus cateniformis</name>
    <dbReference type="NCBI Taxonomy" id="100884"/>
    <lineage>
        <taxon>Bacteria</taxon>
        <taxon>Bacillati</taxon>
        <taxon>Bacillota</taxon>
        <taxon>Erysipelotrichia</taxon>
        <taxon>Erysipelotrichales</taxon>
        <taxon>Coprobacillaceae</taxon>
        <taxon>Coprobacillus</taxon>
    </lineage>
</organism>
<dbReference type="EMBL" id="ADKX01000046">
    <property type="protein sequence ID" value="EFW03558.1"/>
    <property type="molecule type" value="Genomic_DNA"/>
</dbReference>
<comment type="caution">
    <text evidence="1">The sequence shown here is derived from an EMBL/GenBank/DDBJ whole genome shotgun (WGS) entry which is preliminary data.</text>
</comment>
<name>E7GEV7_9FIRM</name>
<reference evidence="1 2" key="1">
    <citation type="submission" date="2010-12" db="EMBL/GenBank/DDBJ databases">
        <title>The Genome Sequence of Coprobacillus sp. strain 29_1.</title>
        <authorList>
            <consortium name="The Broad Institute Genome Sequencing Platform"/>
            <person name="Earl A."/>
            <person name="Ward D."/>
            <person name="Feldgarden M."/>
            <person name="Gevers D."/>
            <person name="Daigneault M."/>
            <person name="Sibley C.D."/>
            <person name="White A."/>
            <person name="Strauss J."/>
            <person name="Allen-Vercoe E."/>
            <person name="Young S.K."/>
            <person name="Zeng Q."/>
            <person name="Gargeya S."/>
            <person name="Fitzgerald M."/>
            <person name="Haas B."/>
            <person name="Abouelleil A."/>
            <person name="Alvarado L."/>
            <person name="Arachchi H.M."/>
            <person name="Berlin A."/>
            <person name="Brown A."/>
            <person name="Chapman S.B."/>
            <person name="Chen Z."/>
            <person name="Dunbar C."/>
            <person name="Freedman E."/>
            <person name="Gearin G."/>
            <person name="Gellesch M."/>
            <person name="Goldberg J."/>
            <person name="Griggs A."/>
            <person name="Gujja S."/>
            <person name="Heilman E."/>
            <person name="Heiman D."/>
            <person name="Howarth C."/>
            <person name="Larson L."/>
            <person name="Lui A."/>
            <person name="MacDonald P.J.P."/>
            <person name="Mehta T."/>
            <person name="Montmayeur A."/>
            <person name="Murphy C."/>
            <person name="Neiman D."/>
            <person name="Pearson M."/>
            <person name="Priest M."/>
            <person name="Roberts A."/>
            <person name="Saif S."/>
            <person name="Shea T."/>
            <person name="Shenoy N."/>
            <person name="Sisk P."/>
            <person name="Stolte C."/>
            <person name="Sykes S."/>
            <person name="White J."/>
            <person name="Yandava C."/>
            <person name="Nusbaum C."/>
            <person name="Birren B."/>
        </authorList>
    </citation>
    <scope>NUCLEOTIDE SEQUENCE [LARGE SCALE GENOMIC DNA]</scope>
    <source>
        <strain evidence="1 2">29_1</strain>
    </source>
</reference>
<gene>
    <name evidence="1" type="ORF">HMPREF9488_03249</name>
</gene>
<dbReference type="Proteomes" id="UP000003157">
    <property type="component" value="Unassembled WGS sequence"/>
</dbReference>
<evidence type="ECO:0000313" key="2">
    <source>
        <dbReference type="Proteomes" id="UP000003157"/>
    </source>
</evidence>
<dbReference type="AlphaFoldDB" id="E7GEV7"/>
<proteinExistence type="predicted"/>
<sequence>MKKCLYIYEGKEDIFTEKVELSNDELNDKGVMALGVITSNEDLAAYLEQNANKLSPGSLEKTMKQWNHLKEIEKNIDELRLSDIDNYEKYSKPMDLIGQPIYNYHNDEGNSIINCPLNNIIIPLALKPNGKVLVIKCDLDIGFDKKIFLEEIENKQEYLLIDNYLLDAIESQERACLSFRWNKVENYLEMYPEAAEHAIHYFSNLE</sequence>